<evidence type="ECO:0000313" key="1">
    <source>
        <dbReference type="EMBL" id="KKM78903.1"/>
    </source>
</evidence>
<name>A0A0F9KAF1_9ZZZZ</name>
<dbReference type="AlphaFoldDB" id="A0A0F9KAF1"/>
<accession>A0A0F9KAF1</accession>
<sequence length="239" mass="26755">YTEYTMDQLDTPAVVDEIEDETGQSSLLSRIPHLSGGPRQAALKADYLGYRATGFPIRQACHLTGINHSTLTRWRANDPEFTDLETNHLQELQKNVGNDLIHLEFMRNMRMAMSRDSQILFKAACDLTSLTEREYDYLKKIRGYYTPSALIELDRATAPELADDGSVMAQLTVKIGKEDIEDEYGRRAGARALLEKFRVQVGVEVEVKSETKDSVNGNIIEGEAKEVTRTPASAVTDPV</sequence>
<dbReference type="EMBL" id="LAZR01008415">
    <property type="protein sequence ID" value="KKM78903.1"/>
    <property type="molecule type" value="Genomic_DNA"/>
</dbReference>
<comment type="caution">
    <text evidence="1">The sequence shown here is derived from an EMBL/GenBank/DDBJ whole genome shotgun (WGS) entry which is preliminary data.</text>
</comment>
<gene>
    <name evidence="1" type="ORF">LCGC14_1355270</name>
</gene>
<protein>
    <submittedName>
        <fullName evidence="1">Uncharacterized protein</fullName>
    </submittedName>
</protein>
<reference evidence="1" key="1">
    <citation type="journal article" date="2015" name="Nature">
        <title>Complex archaea that bridge the gap between prokaryotes and eukaryotes.</title>
        <authorList>
            <person name="Spang A."/>
            <person name="Saw J.H."/>
            <person name="Jorgensen S.L."/>
            <person name="Zaremba-Niedzwiedzka K."/>
            <person name="Martijn J."/>
            <person name="Lind A.E."/>
            <person name="van Eijk R."/>
            <person name="Schleper C."/>
            <person name="Guy L."/>
            <person name="Ettema T.J."/>
        </authorList>
    </citation>
    <scope>NUCLEOTIDE SEQUENCE</scope>
</reference>
<proteinExistence type="predicted"/>
<organism evidence="1">
    <name type="scientific">marine sediment metagenome</name>
    <dbReference type="NCBI Taxonomy" id="412755"/>
    <lineage>
        <taxon>unclassified sequences</taxon>
        <taxon>metagenomes</taxon>
        <taxon>ecological metagenomes</taxon>
    </lineage>
</organism>
<feature type="non-terminal residue" evidence="1">
    <location>
        <position position="1"/>
    </location>
</feature>